<evidence type="ECO:0000256" key="10">
    <source>
        <dbReference type="PROSITE-ProRule" id="PRU01360"/>
    </source>
</evidence>
<feature type="chain" id="PRO_5031362358" evidence="12">
    <location>
        <begin position="30"/>
        <end position="733"/>
    </location>
</feature>
<dbReference type="PANTHER" id="PTHR32552:SF82">
    <property type="entry name" value="FCUA PROTEIN"/>
    <property type="match status" value="1"/>
</dbReference>
<dbReference type="AlphaFoldDB" id="A0A7W9TQY9"/>
<feature type="signal peptide" evidence="12">
    <location>
        <begin position="1"/>
        <end position="29"/>
    </location>
</feature>
<dbReference type="RefSeq" id="WP_151023798.1">
    <property type="nucleotide sequence ID" value="NZ_JACHIB010000010.1"/>
</dbReference>
<gene>
    <name evidence="15" type="ORF">HNR28_001987</name>
</gene>
<sequence>MNPPPASRLPVLSMVAASLALCWGAAAHAGQAASAAGAAQQAGEPETLPGITVHGARQTLRGELPAAYAGGQVARGASLGMLGNADFMDTPFSVTSYTAQVMQDQQARSLNDVVKNDASVRTLWADSSYNSQFAVRGFAVSGQDIAVNGVYGIVPPQLTNSLGMFERVEVLRGPSAMINGMAPFGALGGTLNLVTKRATDAPIAQVTASHASRGQFGMAVDLGRRLGEEHQLGIRFNGSWLSGDTAVEGQSQRVGSAALGLDYRGDRVRLSADVGYQDFRVDDPSRPIYTQTGDFDIPNAPSGRRSFGQPWYYAKSEDVFGMLHGEIDLMPNLTAYFTAGGRRNRFLGLYNFLYLQNGQGDYQARQYYQPNYSDTWTALGGLTGRVVTGPVRHTLNLSVSTLDIESGNLVQTPQPSPYSGNLANPPSLPGASLAGFVDEAPRTAHSVLSSMALADTLSMFDDRLALTLGIRHQDVTTSNYNAVSGARASRYDEGAYTPAFAVVVKPLDSLSLYANYVQSLSQGPTAPTQAANSGEMFAPVKSEQYEIGAKVDLDGFGGSISYFEIRQPSGIMDPVTRVYGLDGEQRNRGLEINAFGRVAQGVRLLGGVAFMDGRLVKTQGGAADGNKAVGVPDVQLNLGAEWDVPHVPGLTVSTRYIHTASQYYNAANTQSIPSWDRIDVGARYRTRVAGHDVTLRAGVENLFDRDYWAAASASYGLARGNPRTYLLSATMSY</sequence>
<dbReference type="InterPro" id="IPR037066">
    <property type="entry name" value="Plug_dom_sf"/>
</dbReference>
<evidence type="ECO:0000256" key="12">
    <source>
        <dbReference type="SAM" id="SignalP"/>
    </source>
</evidence>
<dbReference type="InterPro" id="IPR010105">
    <property type="entry name" value="TonB_sidphr_rcpt"/>
</dbReference>
<comment type="caution">
    <text evidence="15">The sequence shown here is derived from an EMBL/GenBank/DDBJ whole genome shotgun (WGS) entry which is preliminary data.</text>
</comment>
<organism evidence="15 16">
    <name type="scientific">Castellaniella defragrans</name>
    <name type="common">Alcaligenes defragrans</name>
    <dbReference type="NCBI Taxonomy" id="75697"/>
    <lineage>
        <taxon>Bacteria</taxon>
        <taxon>Pseudomonadati</taxon>
        <taxon>Pseudomonadota</taxon>
        <taxon>Betaproteobacteria</taxon>
        <taxon>Burkholderiales</taxon>
        <taxon>Alcaligenaceae</taxon>
        <taxon>Castellaniella</taxon>
    </lineage>
</organism>
<dbReference type="Gene3D" id="2.40.170.20">
    <property type="entry name" value="TonB-dependent receptor, beta-barrel domain"/>
    <property type="match status" value="1"/>
</dbReference>
<keyword evidence="4 10" id="KW-1134">Transmembrane beta strand</keyword>
<dbReference type="GO" id="GO:0015891">
    <property type="term" value="P:siderophore transport"/>
    <property type="evidence" value="ECO:0007669"/>
    <property type="project" value="InterPro"/>
</dbReference>
<feature type="domain" description="TonB-dependent receptor plug" evidence="14">
    <location>
        <begin position="88"/>
        <end position="185"/>
    </location>
</feature>
<dbReference type="Gene3D" id="2.170.130.10">
    <property type="entry name" value="TonB-dependent receptor, plug domain"/>
    <property type="match status" value="1"/>
</dbReference>
<reference evidence="15 16" key="1">
    <citation type="submission" date="2020-08" db="EMBL/GenBank/DDBJ databases">
        <title>Genomic Encyclopedia of Type Strains, Phase IV (KMG-IV): sequencing the most valuable type-strain genomes for metagenomic binning, comparative biology and taxonomic classification.</title>
        <authorList>
            <person name="Goeker M."/>
        </authorList>
    </citation>
    <scope>NUCLEOTIDE SEQUENCE [LARGE SCALE GENOMIC DNA]</scope>
    <source>
        <strain evidence="15 16">DSM 12141</strain>
    </source>
</reference>
<evidence type="ECO:0000256" key="2">
    <source>
        <dbReference type="ARBA" id="ARBA00009810"/>
    </source>
</evidence>
<dbReference type="PANTHER" id="PTHR32552">
    <property type="entry name" value="FERRICHROME IRON RECEPTOR-RELATED"/>
    <property type="match status" value="1"/>
</dbReference>
<evidence type="ECO:0000256" key="8">
    <source>
        <dbReference type="ARBA" id="ARBA00023170"/>
    </source>
</evidence>
<evidence type="ECO:0000256" key="5">
    <source>
        <dbReference type="ARBA" id="ARBA00022692"/>
    </source>
</evidence>
<dbReference type="GO" id="GO:0015344">
    <property type="term" value="F:siderophore uptake transmembrane transporter activity"/>
    <property type="evidence" value="ECO:0007669"/>
    <property type="project" value="TreeGrafter"/>
</dbReference>
<keyword evidence="9 10" id="KW-0998">Cell outer membrane</keyword>
<dbReference type="InterPro" id="IPR039426">
    <property type="entry name" value="TonB-dep_rcpt-like"/>
</dbReference>
<comment type="subcellular location">
    <subcellularLocation>
        <location evidence="1 10">Cell outer membrane</location>
        <topology evidence="1 10">Multi-pass membrane protein</topology>
    </subcellularLocation>
</comment>
<evidence type="ECO:0000256" key="6">
    <source>
        <dbReference type="ARBA" id="ARBA00023077"/>
    </source>
</evidence>
<dbReference type="InterPro" id="IPR012910">
    <property type="entry name" value="Plug_dom"/>
</dbReference>
<dbReference type="Pfam" id="PF00593">
    <property type="entry name" value="TonB_dep_Rec_b-barrel"/>
    <property type="match status" value="1"/>
</dbReference>
<dbReference type="GO" id="GO:0009279">
    <property type="term" value="C:cell outer membrane"/>
    <property type="evidence" value="ECO:0007669"/>
    <property type="project" value="UniProtKB-SubCell"/>
</dbReference>
<dbReference type="InterPro" id="IPR000531">
    <property type="entry name" value="Beta-barrel_TonB"/>
</dbReference>
<keyword evidence="8 15" id="KW-0675">Receptor</keyword>
<dbReference type="InterPro" id="IPR036942">
    <property type="entry name" value="Beta-barrel_TonB_sf"/>
</dbReference>
<evidence type="ECO:0000259" key="13">
    <source>
        <dbReference type="Pfam" id="PF00593"/>
    </source>
</evidence>
<evidence type="ECO:0000256" key="7">
    <source>
        <dbReference type="ARBA" id="ARBA00023136"/>
    </source>
</evidence>
<proteinExistence type="inferred from homology"/>
<evidence type="ECO:0000313" key="16">
    <source>
        <dbReference type="Proteomes" id="UP000541136"/>
    </source>
</evidence>
<evidence type="ECO:0000256" key="1">
    <source>
        <dbReference type="ARBA" id="ARBA00004571"/>
    </source>
</evidence>
<dbReference type="Proteomes" id="UP000541136">
    <property type="component" value="Unassembled WGS sequence"/>
</dbReference>
<protein>
    <submittedName>
        <fullName evidence="15">Iron complex outermembrane receptor protein</fullName>
    </submittedName>
</protein>
<evidence type="ECO:0000256" key="3">
    <source>
        <dbReference type="ARBA" id="ARBA00022448"/>
    </source>
</evidence>
<name>A0A7W9TQY9_CASDE</name>
<accession>A0A7W9TQY9</accession>
<dbReference type="SUPFAM" id="SSF56935">
    <property type="entry name" value="Porins"/>
    <property type="match status" value="1"/>
</dbReference>
<dbReference type="Pfam" id="PF07715">
    <property type="entry name" value="Plug"/>
    <property type="match status" value="1"/>
</dbReference>
<evidence type="ECO:0000259" key="14">
    <source>
        <dbReference type="Pfam" id="PF07715"/>
    </source>
</evidence>
<evidence type="ECO:0000256" key="11">
    <source>
        <dbReference type="RuleBase" id="RU003357"/>
    </source>
</evidence>
<keyword evidence="7 10" id="KW-0472">Membrane</keyword>
<dbReference type="EMBL" id="JACHIB010000010">
    <property type="protein sequence ID" value="MBB6083942.1"/>
    <property type="molecule type" value="Genomic_DNA"/>
</dbReference>
<dbReference type="PROSITE" id="PS52016">
    <property type="entry name" value="TONB_DEPENDENT_REC_3"/>
    <property type="match status" value="1"/>
</dbReference>
<evidence type="ECO:0000256" key="4">
    <source>
        <dbReference type="ARBA" id="ARBA00022452"/>
    </source>
</evidence>
<keyword evidence="12" id="KW-0732">Signal</keyword>
<evidence type="ECO:0000256" key="9">
    <source>
        <dbReference type="ARBA" id="ARBA00023237"/>
    </source>
</evidence>
<dbReference type="NCBIfam" id="TIGR01783">
    <property type="entry name" value="TonB-siderophor"/>
    <property type="match status" value="1"/>
</dbReference>
<keyword evidence="5 10" id="KW-0812">Transmembrane</keyword>
<dbReference type="GO" id="GO:0038023">
    <property type="term" value="F:signaling receptor activity"/>
    <property type="evidence" value="ECO:0007669"/>
    <property type="project" value="InterPro"/>
</dbReference>
<keyword evidence="3 10" id="KW-0813">Transport</keyword>
<comment type="similarity">
    <text evidence="2 10 11">Belongs to the TonB-dependent receptor family.</text>
</comment>
<evidence type="ECO:0000313" key="15">
    <source>
        <dbReference type="EMBL" id="MBB6083942.1"/>
    </source>
</evidence>
<dbReference type="CDD" id="cd01347">
    <property type="entry name" value="ligand_gated_channel"/>
    <property type="match status" value="1"/>
</dbReference>
<feature type="domain" description="TonB-dependent receptor-like beta-barrel" evidence="13">
    <location>
        <begin position="262"/>
        <end position="702"/>
    </location>
</feature>
<keyword evidence="6 11" id="KW-0798">TonB box</keyword>